<name>A0A5N6A5N6_9ACTN</name>
<evidence type="ECO:0008006" key="3">
    <source>
        <dbReference type="Google" id="ProtNLM"/>
    </source>
</evidence>
<dbReference type="OrthoDB" id="4578716at2"/>
<evidence type="ECO:0000313" key="1">
    <source>
        <dbReference type="EMBL" id="KAB8163040.1"/>
    </source>
</evidence>
<organism evidence="1 2">
    <name type="scientific">Streptomyces mimosae</name>
    <dbReference type="NCBI Taxonomy" id="2586635"/>
    <lineage>
        <taxon>Bacteria</taxon>
        <taxon>Bacillati</taxon>
        <taxon>Actinomycetota</taxon>
        <taxon>Actinomycetes</taxon>
        <taxon>Kitasatosporales</taxon>
        <taxon>Streptomycetaceae</taxon>
        <taxon>Streptomyces</taxon>
    </lineage>
</organism>
<keyword evidence="2" id="KW-1185">Reference proteome</keyword>
<dbReference type="AlphaFoldDB" id="A0A5N6A5N6"/>
<reference evidence="1" key="1">
    <citation type="submission" date="2019-10" db="EMBL/GenBank/DDBJ databases">
        <title>Nonomuraea sp. nov., isolated from Phyllanthus amarus.</title>
        <authorList>
            <person name="Klykleung N."/>
            <person name="Tanasupawat S."/>
        </authorList>
    </citation>
    <scope>NUCLEOTIDE SEQUENCE [LARGE SCALE GENOMIC DNA]</scope>
    <source>
        <strain evidence="1">3MP-10</strain>
    </source>
</reference>
<sequence length="75" mass="8006">MFAIYGDRCHICGHAGAGEADHLIPVSVDAQQPVDPHAMRPAHGVNARCSTCGRACNTERGAGPIEKHLRTSEAW</sequence>
<dbReference type="Proteomes" id="UP000314251">
    <property type="component" value="Unassembled WGS sequence"/>
</dbReference>
<accession>A0A5N6A5N6</accession>
<comment type="caution">
    <text evidence="1">The sequence shown here is derived from an EMBL/GenBank/DDBJ whole genome shotgun (WGS) entry which is preliminary data.</text>
</comment>
<evidence type="ECO:0000313" key="2">
    <source>
        <dbReference type="Proteomes" id="UP000314251"/>
    </source>
</evidence>
<gene>
    <name evidence="1" type="ORF">FH607_020035</name>
</gene>
<protein>
    <recommendedName>
        <fullName evidence="3">HNH endonuclease</fullName>
    </recommendedName>
</protein>
<proteinExistence type="predicted"/>
<dbReference type="EMBL" id="VDLY02000013">
    <property type="protein sequence ID" value="KAB8163040.1"/>
    <property type="molecule type" value="Genomic_DNA"/>
</dbReference>